<reference evidence="1" key="1">
    <citation type="submission" date="2021-02" db="EMBL/GenBank/DDBJ databases">
        <authorList>
            <consortium name="DOE Joint Genome Institute"/>
            <person name="Ahrendt S."/>
            <person name="Looney B.P."/>
            <person name="Miyauchi S."/>
            <person name="Morin E."/>
            <person name="Drula E."/>
            <person name="Courty P.E."/>
            <person name="Chicoki N."/>
            <person name="Fauchery L."/>
            <person name="Kohler A."/>
            <person name="Kuo A."/>
            <person name="Labutti K."/>
            <person name="Pangilinan J."/>
            <person name="Lipzen A."/>
            <person name="Riley R."/>
            <person name="Andreopoulos W."/>
            <person name="He G."/>
            <person name="Johnson J."/>
            <person name="Barry K.W."/>
            <person name="Grigoriev I.V."/>
            <person name="Nagy L."/>
            <person name="Hibbett D."/>
            <person name="Henrissat B."/>
            <person name="Matheny P.B."/>
            <person name="Labbe J."/>
            <person name="Martin F."/>
        </authorList>
    </citation>
    <scope>NUCLEOTIDE SEQUENCE</scope>
    <source>
        <strain evidence="1">FP105234-sp</strain>
    </source>
</reference>
<comment type="caution">
    <text evidence="1">The sequence shown here is derived from an EMBL/GenBank/DDBJ whole genome shotgun (WGS) entry which is preliminary data.</text>
</comment>
<accession>A0ACB8RV24</accession>
<sequence>GTTMEDIFHADISPPLWSSKPLDQDPEVIIQAHLAFLRAGVRVIETASYQAAFSTFAAAGYSASDAERLMRRSVQLAATARTRFAAETQAQAAPGASACIALSLGAFGATLPLPHELDGHYPPPFGPQAFRADGPNLTAFAPDARAAADASVAALADFHLARLRVFAGDADAWGAVDALAFETVPLVREVTALRRAMTALRAELGARAWKPWWISTVWPAGALPEEVAPGGPRMGPREVVAALFGQAAGEAYERPDAFAVNCSALDYIPAIVGEAEQAVRDLGLDGEKPWLLLKPNGGQEFDVRTRTWSQSRGKDAWATELTAVVKKARAGGVWGGVLAGGCCKTVPDDMRALSAGIQT</sequence>
<protein>
    <submittedName>
        <fullName evidence="1">Homocysteine S-methyltransferase</fullName>
    </submittedName>
</protein>
<reference evidence="1" key="2">
    <citation type="journal article" date="2022" name="New Phytol.">
        <title>Evolutionary transition to the ectomycorrhizal habit in the genomes of a hyperdiverse lineage of mushroom-forming fungi.</title>
        <authorList>
            <person name="Looney B."/>
            <person name="Miyauchi S."/>
            <person name="Morin E."/>
            <person name="Drula E."/>
            <person name="Courty P.E."/>
            <person name="Kohler A."/>
            <person name="Kuo A."/>
            <person name="LaButti K."/>
            <person name="Pangilinan J."/>
            <person name="Lipzen A."/>
            <person name="Riley R."/>
            <person name="Andreopoulos W."/>
            <person name="He G."/>
            <person name="Johnson J."/>
            <person name="Nolan M."/>
            <person name="Tritt A."/>
            <person name="Barry K.W."/>
            <person name="Grigoriev I.V."/>
            <person name="Nagy L.G."/>
            <person name="Hibbett D."/>
            <person name="Henrissat B."/>
            <person name="Matheny P.B."/>
            <person name="Labbe J."/>
            <person name="Martin F.M."/>
        </authorList>
    </citation>
    <scope>NUCLEOTIDE SEQUENCE</scope>
    <source>
        <strain evidence="1">FP105234-sp</strain>
    </source>
</reference>
<organism evidence="1 2">
    <name type="scientific">Auriscalpium vulgare</name>
    <dbReference type="NCBI Taxonomy" id="40419"/>
    <lineage>
        <taxon>Eukaryota</taxon>
        <taxon>Fungi</taxon>
        <taxon>Dikarya</taxon>
        <taxon>Basidiomycota</taxon>
        <taxon>Agaricomycotina</taxon>
        <taxon>Agaricomycetes</taxon>
        <taxon>Russulales</taxon>
        <taxon>Auriscalpiaceae</taxon>
        <taxon>Auriscalpium</taxon>
    </lineage>
</organism>
<evidence type="ECO:0000313" key="2">
    <source>
        <dbReference type="Proteomes" id="UP000814033"/>
    </source>
</evidence>
<proteinExistence type="predicted"/>
<name>A0ACB8RV24_9AGAM</name>
<evidence type="ECO:0000313" key="1">
    <source>
        <dbReference type="EMBL" id="KAI0047915.1"/>
    </source>
</evidence>
<feature type="non-terminal residue" evidence="1">
    <location>
        <position position="1"/>
    </location>
</feature>
<gene>
    <name evidence="1" type="ORF">FA95DRAFT_1491761</name>
</gene>
<dbReference type="EMBL" id="MU275895">
    <property type="protein sequence ID" value="KAI0047915.1"/>
    <property type="molecule type" value="Genomic_DNA"/>
</dbReference>
<dbReference type="Proteomes" id="UP000814033">
    <property type="component" value="Unassembled WGS sequence"/>
</dbReference>
<keyword evidence="2" id="KW-1185">Reference proteome</keyword>